<proteinExistence type="predicted"/>
<dbReference type="Proteomes" id="UP000294003">
    <property type="component" value="Unassembled WGS sequence"/>
</dbReference>
<gene>
    <name evidence="1" type="ORF">DL762_004530</name>
</gene>
<sequence length="259" mass="29827">MGPIGDYIDYLAKRRDPIYATHDMDYYVSRCAWWQSDAVEPFTNQRYGSTGIIRAPTSKEGYRAAWVMTWEFYKGMERDFVRRCIREEVPKPVVLIAPAKPEERAPEQVLRSIFTEAMHNIPEEVRIFLTGECDFDYHDFYLDLSYMNPSFKSVDQVLEILEEVLPKVREKFYPDGREDGSGSGDGPQVGGRHQQALCLVAEMDLAVSDATREKVERLMRFMEEYSAMEGRKLIFFVGGEFEAIKGLKNADSVVEILKA</sequence>
<evidence type="ECO:0000313" key="1">
    <source>
        <dbReference type="EMBL" id="RYO86866.1"/>
    </source>
</evidence>
<accession>A0ABY0H7E8</accession>
<organism evidence="1 2">
    <name type="scientific">Monosporascus cannonballus</name>
    <dbReference type="NCBI Taxonomy" id="155416"/>
    <lineage>
        <taxon>Eukaryota</taxon>
        <taxon>Fungi</taxon>
        <taxon>Dikarya</taxon>
        <taxon>Ascomycota</taxon>
        <taxon>Pezizomycotina</taxon>
        <taxon>Sordariomycetes</taxon>
        <taxon>Xylariomycetidae</taxon>
        <taxon>Xylariales</taxon>
        <taxon>Xylariales incertae sedis</taxon>
        <taxon>Monosporascus</taxon>
    </lineage>
</organism>
<comment type="caution">
    <text evidence="1">The sequence shown here is derived from an EMBL/GenBank/DDBJ whole genome shotgun (WGS) entry which is preliminary data.</text>
</comment>
<reference evidence="1 2" key="1">
    <citation type="submission" date="2018-06" db="EMBL/GenBank/DDBJ databases">
        <title>Complete Genomes of Monosporascus.</title>
        <authorList>
            <person name="Robinson A.J."/>
            <person name="Natvig D.O."/>
        </authorList>
    </citation>
    <scope>NUCLEOTIDE SEQUENCE [LARGE SCALE GENOMIC DNA]</scope>
    <source>
        <strain evidence="1 2">CBS 609.92</strain>
    </source>
</reference>
<dbReference type="EMBL" id="QJNS01000108">
    <property type="protein sequence ID" value="RYO86866.1"/>
    <property type="molecule type" value="Genomic_DNA"/>
</dbReference>
<evidence type="ECO:0000313" key="2">
    <source>
        <dbReference type="Proteomes" id="UP000294003"/>
    </source>
</evidence>
<protein>
    <submittedName>
        <fullName evidence="1">Uncharacterized protein</fullName>
    </submittedName>
</protein>
<keyword evidence="2" id="KW-1185">Reference proteome</keyword>
<name>A0ABY0H7E8_9PEZI</name>